<name>A0A1Z4KPE2_ANAVA</name>
<keyword evidence="3 6" id="KW-0812">Transmembrane</keyword>
<protein>
    <recommendedName>
        <fullName evidence="9">Polysaccharide biosynthesis protein</fullName>
    </recommendedName>
</protein>
<dbReference type="GO" id="GO:0005886">
    <property type="term" value="C:plasma membrane"/>
    <property type="evidence" value="ECO:0007669"/>
    <property type="project" value="UniProtKB-SubCell"/>
</dbReference>
<proteinExistence type="predicted"/>
<feature type="transmembrane region" description="Helical" evidence="6">
    <location>
        <begin position="366"/>
        <end position="386"/>
    </location>
</feature>
<evidence type="ECO:0000256" key="3">
    <source>
        <dbReference type="ARBA" id="ARBA00022692"/>
    </source>
</evidence>
<evidence type="ECO:0000313" key="7">
    <source>
        <dbReference type="EMBL" id="BAY70824.1"/>
    </source>
</evidence>
<keyword evidence="5 6" id="KW-0472">Membrane</keyword>
<feature type="transmembrane region" description="Helical" evidence="6">
    <location>
        <begin position="297"/>
        <end position="317"/>
    </location>
</feature>
<sequence>MSQRFAKTFYWIRLLSKFVSVQLIVQALNLSSGILVVRTLSKEEYAYLTLANAMQGTMNLLADSGISSALSAIGGRVWQDPHRFGQLINTAMTLRRYLAIIATAVVTPILFWMLLRNGASISYTILLIIGILIELYFYLSIGVLITVPRLHSQIGQIQRLDLLSAGSRLILLIGGILTFLNAATAAFSSTIASWLKNLILWSYVKDSVAIEAPINEEDKLEIIKLIKTQAPNTIFYCLQGQITIWLISIFGNVQSIAEVGALGRLGLIFSLISSIMTSIVLPSFARCQNYRILINKYWQILGYYILLCLIILGLSLLFTDELLWILGNKYSHLHKEVVFFLFAAMLQTFANILWSINASKGWIEKAWLFIPNTILIQVLLILFFRFSTVTGVIFFNIFSQIPAFFINFYMAYKGLYERNS</sequence>
<dbReference type="EMBL" id="AP018216">
    <property type="protein sequence ID" value="BAY70824.1"/>
    <property type="molecule type" value="Genomic_DNA"/>
</dbReference>
<accession>A0A1Z4KPE2</accession>
<dbReference type="AlphaFoldDB" id="A0A1Z4KPE2"/>
<evidence type="ECO:0000256" key="5">
    <source>
        <dbReference type="ARBA" id="ARBA00023136"/>
    </source>
</evidence>
<feature type="transmembrane region" description="Helical" evidence="6">
    <location>
        <begin position="169"/>
        <end position="195"/>
    </location>
</feature>
<feature type="transmembrane region" description="Helical" evidence="6">
    <location>
        <begin position="97"/>
        <end position="115"/>
    </location>
</feature>
<dbReference type="PANTHER" id="PTHR30250">
    <property type="entry name" value="PST FAMILY PREDICTED COLANIC ACID TRANSPORTER"/>
    <property type="match status" value="1"/>
</dbReference>
<evidence type="ECO:0000313" key="8">
    <source>
        <dbReference type="Proteomes" id="UP000217507"/>
    </source>
</evidence>
<feature type="transmembrane region" description="Helical" evidence="6">
    <location>
        <begin position="121"/>
        <end position="148"/>
    </location>
</feature>
<dbReference type="Proteomes" id="UP000217507">
    <property type="component" value="Chromosome"/>
</dbReference>
<evidence type="ECO:0000256" key="6">
    <source>
        <dbReference type="SAM" id="Phobius"/>
    </source>
</evidence>
<evidence type="ECO:0000256" key="4">
    <source>
        <dbReference type="ARBA" id="ARBA00022989"/>
    </source>
</evidence>
<feature type="transmembrane region" description="Helical" evidence="6">
    <location>
        <begin position="265"/>
        <end position="285"/>
    </location>
</feature>
<feature type="transmembrane region" description="Helical" evidence="6">
    <location>
        <begin position="337"/>
        <end position="354"/>
    </location>
</feature>
<dbReference type="InterPro" id="IPR050833">
    <property type="entry name" value="Poly_Biosynth_Transport"/>
</dbReference>
<keyword evidence="4 6" id="KW-1133">Transmembrane helix</keyword>
<evidence type="ECO:0000256" key="2">
    <source>
        <dbReference type="ARBA" id="ARBA00022475"/>
    </source>
</evidence>
<gene>
    <name evidence="7" type="ORF">NIES23_36330</name>
</gene>
<organism evidence="7 8">
    <name type="scientific">Trichormus variabilis NIES-23</name>
    <dbReference type="NCBI Taxonomy" id="1973479"/>
    <lineage>
        <taxon>Bacteria</taxon>
        <taxon>Bacillati</taxon>
        <taxon>Cyanobacteriota</taxon>
        <taxon>Cyanophyceae</taxon>
        <taxon>Nostocales</taxon>
        <taxon>Nostocaceae</taxon>
        <taxon>Trichormus</taxon>
    </lineage>
</organism>
<keyword evidence="2" id="KW-1003">Cell membrane</keyword>
<evidence type="ECO:0008006" key="9">
    <source>
        <dbReference type="Google" id="ProtNLM"/>
    </source>
</evidence>
<dbReference type="PANTHER" id="PTHR30250:SF11">
    <property type="entry name" value="O-ANTIGEN TRANSPORTER-RELATED"/>
    <property type="match status" value="1"/>
</dbReference>
<comment type="subcellular location">
    <subcellularLocation>
        <location evidence="1">Cell membrane</location>
        <topology evidence="1">Multi-pass membrane protein</topology>
    </subcellularLocation>
</comment>
<feature type="transmembrane region" description="Helical" evidence="6">
    <location>
        <begin position="392"/>
        <end position="412"/>
    </location>
</feature>
<evidence type="ECO:0000256" key="1">
    <source>
        <dbReference type="ARBA" id="ARBA00004651"/>
    </source>
</evidence>
<reference evidence="7 8" key="1">
    <citation type="submission" date="2017-06" db="EMBL/GenBank/DDBJ databases">
        <title>Genome sequencing of cyanobaciteial culture collection at National Institute for Environmental Studies (NIES).</title>
        <authorList>
            <person name="Hirose Y."/>
            <person name="Shimura Y."/>
            <person name="Fujisawa T."/>
            <person name="Nakamura Y."/>
            <person name="Kawachi M."/>
        </authorList>
    </citation>
    <scope>NUCLEOTIDE SEQUENCE [LARGE SCALE GENOMIC DNA]</scope>
    <source>
        <strain evidence="7 8">NIES-23</strain>
    </source>
</reference>